<feature type="domain" description="3-hydroxyacyl-CoA dehydrogenase C-terminal" evidence="3">
    <location>
        <begin position="12"/>
        <end position="100"/>
    </location>
</feature>
<dbReference type="PANTHER" id="PTHR43561">
    <property type="match status" value="1"/>
</dbReference>
<dbReference type="GO" id="GO:0006635">
    <property type="term" value="P:fatty acid beta-oxidation"/>
    <property type="evidence" value="ECO:0007669"/>
    <property type="project" value="TreeGrafter"/>
</dbReference>
<keyword evidence="2" id="KW-0520">NAD</keyword>
<gene>
    <name evidence="4" type="ORF">HIJ39_14895</name>
</gene>
<comment type="pathway">
    <text evidence="1">Lipid metabolism; butanoate metabolism.</text>
</comment>
<evidence type="ECO:0000256" key="1">
    <source>
        <dbReference type="ARBA" id="ARBA00005086"/>
    </source>
</evidence>
<dbReference type="Proteomes" id="UP000533476">
    <property type="component" value="Unassembled WGS sequence"/>
</dbReference>
<dbReference type="AlphaFoldDB" id="A0A7Y0Q2X9"/>
<comment type="caution">
    <text evidence="4">The sequence shown here is derived from an EMBL/GenBank/DDBJ whole genome shotgun (WGS) entry which is preliminary data.</text>
</comment>
<accession>A0A7Y0Q2X9</accession>
<evidence type="ECO:0000259" key="3">
    <source>
        <dbReference type="Pfam" id="PF00725"/>
    </source>
</evidence>
<organism evidence="4 5">
    <name type="scientific">Sulfobacillus harzensis</name>
    <dbReference type="NCBI Taxonomy" id="2729629"/>
    <lineage>
        <taxon>Bacteria</taxon>
        <taxon>Bacillati</taxon>
        <taxon>Bacillota</taxon>
        <taxon>Clostridia</taxon>
        <taxon>Eubacteriales</taxon>
        <taxon>Clostridiales Family XVII. Incertae Sedis</taxon>
        <taxon>Sulfobacillus</taxon>
    </lineage>
</organism>
<dbReference type="Pfam" id="PF00725">
    <property type="entry name" value="3HCDH"/>
    <property type="match status" value="1"/>
</dbReference>
<dbReference type="EMBL" id="JABBVZ010000059">
    <property type="protein sequence ID" value="NMP23628.1"/>
    <property type="molecule type" value="Genomic_DNA"/>
</dbReference>
<dbReference type="InterPro" id="IPR052242">
    <property type="entry name" value="Mito_3-hydroxyacyl-CoA_DH"/>
</dbReference>
<dbReference type="InterPro" id="IPR013328">
    <property type="entry name" value="6PGD_dom2"/>
</dbReference>
<dbReference type="SUPFAM" id="SSF48179">
    <property type="entry name" value="6-phosphogluconate dehydrogenase C-terminal domain-like"/>
    <property type="match status" value="1"/>
</dbReference>
<evidence type="ECO:0000313" key="5">
    <source>
        <dbReference type="Proteomes" id="UP000533476"/>
    </source>
</evidence>
<name>A0A7Y0Q2X9_9FIRM</name>
<proteinExistence type="predicted"/>
<evidence type="ECO:0000313" key="4">
    <source>
        <dbReference type="EMBL" id="NMP23628.1"/>
    </source>
</evidence>
<keyword evidence="5" id="KW-1185">Reference proteome</keyword>
<evidence type="ECO:0000256" key="2">
    <source>
        <dbReference type="ARBA" id="ARBA00023027"/>
    </source>
</evidence>
<dbReference type="Gene3D" id="1.10.1040.10">
    <property type="entry name" value="N-(1-d-carboxylethyl)-l-norvaline Dehydrogenase, domain 2"/>
    <property type="match status" value="1"/>
</dbReference>
<dbReference type="RefSeq" id="WP_169101077.1">
    <property type="nucleotide sequence ID" value="NZ_JABBVZ010000059.1"/>
</dbReference>
<dbReference type="GO" id="GO:0003857">
    <property type="term" value="F:(3S)-3-hydroxyacyl-CoA dehydrogenase (NAD+) activity"/>
    <property type="evidence" value="ECO:0007669"/>
    <property type="project" value="TreeGrafter"/>
</dbReference>
<sequence length="111" mass="12024">MDEKLEQELILRFSLATFLESVRLVDEGIASPEDVDIAMRAGAGIKIGPLMWADSRGLDQVLKDLEGLAATVGPRFQPPDSLRRHVERGQLGVKTGQGYLVHVNARAGGNS</sequence>
<dbReference type="InterPro" id="IPR006108">
    <property type="entry name" value="3HC_DH_C"/>
</dbReference>
<protein>
    <submittedName>
        <fullName evidence="4">3-hydroxyacyl-CoA dehydrogenase</fullName>
    </submittedName>
</protein>
<reference evidence="4 5" key="1">
    <citation type="submission" date="2020-04" db="EMBL/GenBank/DDBJ databases">
        <authorList>
            <person name="Zhang R."/>
            <person name="Schippers A."/>
        </authorList>
    </citation>
    <scope>NUCLEOTIDE SEQUENCE [LARGE SCALE GENOMIC DNA]</scope>
    <source>
        <strain evidence="4 5">DSM 109850</strain>
    </source>
</reference>
<dbReference type="PANTHER" id="PTHR43561:SF3">
    <property type="entry name" value="HYDROXYACYL-COENZYME A DEHYDROGENASE, MITOCHONDRIAL"/>
    <property type="match status" value="1"/>
</dbReference>
<dbReference type="InterPro" id="IPR008927">
    <property type="entry name" value="6-PGluconate_DH-like_C_sf"/>
</dbReference>